<organism evidence="1">
    <name type="scientific">Rhizophora mucronata</name>
    <name type="common">Asiatic mangrove</name>
    <dbReference type="NCBI Taxonomy" id="61149"/>
    <lineage>
        <taxon>Eukaryota</taxon>
        <taxon>Viridiplantae</taxon>
        <taxon>Streptophyta</taxon>
        <taxon>Embryophyta</taxon>
        <taxon>Tracheophyta</taxon>
        <taxon>Spermatophyta</taxon>
        <taxon>Magnoliopsida</taxon>
        <taxon>eudicotyledons</taxon>
        <taxon>Gunneridae</taxon>
        <taxon>Pentapetalae</taxon>
        <taxon>rosids</taxon>
        <taxon>fabids</taxon>
        <taxon>Malpighiales</taxon>
        <taxon>Rhizophoraceae</taxon>
        <taxon>Rhizophora</taxon>
    </lineage>
</organism>
<dbReference type="EMBL" id="GGEC01067088">
    <property type="protein sequence ID" value="MBX47572.1"/>
    <property type="molecule type" value="Transcribed_RNA"/>
</dbReference>
<name>A0A2P2NYN0_RHIMU</name>
<evidence type="ECO:0000313" key="1">
    <source>
        <dbReference type="EMBL" id="MBX47572.1"/>
    </source>
</evidence>
<protein>
    <submittedName>
        <fullName evidence="1">Uncharacterized protein</fullName>
    </submittedName>
</protein>
<reference evidence="1" key="1">
    <citation type="submission" date="2018-02" db="EMBL/GenBank/DDBJ databases">
        <title>Rhizophora mucronata_Transcriptome.</title>
        <authorList>
            <person name="Meera S.P."/>
            <person name="Sreeshan A."/>
            <person name="Augustine A."/>
        </authorList>
    </citation>
    <scope>NUCLEOTIDE SEQUENCE</scope>
    <source>
        <tissue evidence="1">Leaf</tissue>
    </source>
</reference>
<dbReference type="AlphaFoldDB" id="A0A2P2NYN0"/>
<accession>A0A2P2NYN0</accession>
<sequence>MHVHLCLLHSLSTHAQTSNLVHLSIHLTAVHKYAYE</sequence>
<proteinExistence type="predicted"/>